<name>A0A0D2IL48_9EURO</name>
<reference evidence="2 3" key="1">
    <citation type="submission" date="2015-01" db="EMBL/GenBank/DDBJ databases">
        <title>The Genome Sequence of Fonsecaea multimorphosa CBS 102226.</title>
        <authorList>
            <consortium name="The Broad Institute Genomics Platform"/>
            <person name="Cuomo C."/>
            <person name="de Hoog S."/>
            <person name="Gorbushina A."/>
            <person name="Stielow B."/>
            <person name="Teixiera M."/>
            <person name="Abouelleil A."/>
            <person name="Chapman S.B."/>
            <person name="Priest M."/>
            <person name="Young S.K."/>
            <person name="Wortman J."/>
            <person name="Nusbaum C."/>
            <person name="Birren B."/>
        </authorList>
    </citation>
    <scope>NUCLEOTIDE SEQUENCE [LARGE SCALE GENOMIC DNA]</scope>
    <source>
        <strain evidence="2 3">CBS 102226</strain>
    </source>
</reference>
<accession>A0A0D2IL48</accession>
<proteinExistence type="predicted"/>
<dbReference type="AlphaFoldDB" id="A0A0D2IL48"/>
<organism evidence="2 3">
    <name type="scientific">Fonsecaea multimorphosa CBS 102226</name>
    <dbReference type="NCBI Taxonomy" id="1442371"/>
    <lineage>
        <taxon>Eukaryota</taxon>
        <taxon>Fungi</taxon>
        <taxon>Dikarya</taxon>
        <taxon>Ascomycota</taxon>
        <taxon>Pezizomycotina</taxon>
        <taxon>Eurotiomycetes</taxon>
        <taxon>Chaetothyriomycetidae</taxon>
        <taxon>Chaetothyriales</taxon>
        <taxon>Herpotrichiellaceae</taxon>
        <taxon>Fonsecaea</taxon>
    </lineage>
</organism>
<dbReference type="OrthoDB" id="10321361at2759"/>
<dbReference type="GeneID" id="27712265"/>
<dbReference type="EMBL" id="KN848073">
    <property type="protein sequence ID" value="KIX97741.1"/>
    <property type="molecule type" value="Genomic_DNA"/>
</dbReference>
<dbReference type="Proteomes" id="UP000053411">
    <property type="component" value="Unassembled WGS sequence"/>
</dbReference>
<sequence>MAQPLSTQHAAALCAGVDAVISHLLNTLEHDFSLQHPRLAYIAGVNAYLEKMLDVDLQDDIERVQFENALRLCLPRSPQGEPYSMIIKRQFLLAGLSSDILLYNAHWAQQYQARNLADPAPTASLGIMSTKSSIPETRNALMSYRQRVYAEATRDASEGEERHHFVTGQEMVMQTDVCINKWIEFVEASGGNAWEDTAGVNEDVDNDQEEGTEHTNNSANSDVDDEDVASQDRNWERRANGRYHCTICVSHGGIVHWSSLKRHMAEKHGLDM</sequence>
<gene>
    <name evidence="2" type="ORF">Z520_06519</name>
</gene>
<dbReference type="RefSeq" id="XP_016631864.1">
    <property type="nucleotide sequence ID" value="XM_016777019.1"/>
</dbReference>
<protein>
    <submittedName>
        <fullName evidence="2">Uncharacterized protein</fullName>
    </submittedName>
</protein>
<evidence type="ECO:0000256" key="1">
    <source>
        <dbReference type="SAM" id="MobiDB-lite"/>
    </source>
</evidence>
<keyword evidence="3" id="KW-1185">Reference proteome</keyword>
<evidence type="ECO:0000313" key="3">
    <source>
        <dbReference type="Proteomes" id="UP000053411"/>
    </source>
</evidence>
<dbReference type="VEuPathDB" id="FungiDB:Z520_06519"/>
<feature type="region of interest" description="Disordered" evidence="1">
    <location>
        <begin position="194"/>
        <end position="231"/>
    </location>
</feature>
<evidence type="ECO:0000313" key="2">
    <source>
        <dbReference type="EMBL" id="KIX97741.1"/>
    </source>
</evidence>